<dbReference type="InterPro" id="IPR024528">
    <property type="entry name" value="ThrE_2"/>
</dbReference>
<dbReference type="Pfam" id="PF12821">
    <property type="entry name" value="ThrE_2"/>
    <property type="match status" value="1"/>
</dbReference>
<sequence>MVGLKIAAVFIMSASIGVLYRVPRRLLFYVGMVGVLSWLVVYTTLQSGGNIILADFMGSIVIGIVSELLARMLKKPAAIFIIPGFIPLVPGGEAFSTIRFMVDGHYAEGVAMGMKTLMIGGAIAFGIFVSSTVYRLVINYSVENNTDNAEKS</sequence>
<evidence type="ECO:0000313" key="10">
    <source>
        <dbReference type="EMBL" id="MPL77048.1"/>
    </source>
</evidence>
<evidence type="ECO:0000256" key="5">
    <source>
        <dbReference type="ARBA" id="ARBA00022989"/>
    </source>
</evidence>
<keyword evidence="2" id="KW-1003">Cell membrane</keyword>
<feature type="transmembrane region" description="Helical" evidence="8">
    <location>
        <begin position="51"/>
        <end position="70"/>
    </location>
</feature>
<dbReference type="PANTHER" id="PTHR34390">
    <property type="entry name" value="UPF0442 PROTEIN YJJB-RELATED"/>
    <property type="match status" value="1"/>
</dbReference>
<comment type="similarity">
    <text evidence="7">Belongs to the ThrE exporter (TC 2.A.79) family.</text>
</comment>
<evidence type="ECO:0000259" key="9">
    <source>
        <dbReference type="Pfam" id="PF12821"/>
    </source>
</evidence>
<reference evidence="10" key="1">
    <citation type="submission" date="2019-08" db="EMBL/GenBank/DDBJ databases">
        <authorList>
            <person name="Kucharzyk K."/>
            <person name="Murdoch R.W."/>
            <person name="Higgins S."/>
            <person name="Loffler F."/>
        </authorList>
    </citation>
    <scope>NUCLEOTIDE SEQUENCE</scope>
</reference>
<dbReference type="EMBL" id="VSSQ01000103">
    <property type="protein sequence ID" value="MPL77048.1"/>
    <property type="molecule type" value="Genomic_DNA"/>
</dbReference>
<comment type="caution">
    <text evidence="10">The sequence shown here is derived from an EMBL/GenBank/DDBJ whole genome shotgun (WGS) entry which is preliminary data.</text>
</comment>
<dbReference type="InterPro" id="IPR050539">
    <property type="entry name" value="ThrE_Dicarb/AminoAcid_Exp"/>
</dbReference>
<name>A0A644UDI0_9ZZZZ</name>
<gene>
    <name evidence="10" type="ORF">SDC9_22899</name>
</gene>
<dbReference type="AlphaFoldDB" id="A0A644UDI0"/>
<comment type="subcellular location">
    <subcellularLocation>
        <location evidence="1">Cell membrane</location>
        <topology evidence="1">Multi-pass membrane protein</topology>
    </subcellularLocation>
</comment>
<keyword evidence="4 8" id="KW-0812">Transmembrane</keyword>
<proteinExistence type="inferred from homology"/>
<keyword evidence="6 8" id="KW-0472">Membrane</keyword>
<feature type="transmembrane region" description="Helical" evidence="8">
    <location>
        <begin position="118"/>
        <end position="137"/>
    </location>
</feature>
<evidence type="ECO:0000256" key="6">
    <source>
        <dbReference type="ARBA" id="ARBA00023136"/>
    </source>
</evidence>
<evidence type="ECO:0000256" key="7">
    <source>
        <dbReference type="ARBA" id="ARBA00034125"/>
    </source>
</evidence>
<evidence type="ECO:0000256" key="3">
    <source>
        <dbReference type="ARBA" id="ARBA00022519"/>
    </source>
</evidence>
<feature type="transmembrane region" description="Helical" evidence="8">
    <location>
        <begin position="27"/>
        <end position="45"/>
    </location>
</feature>
<feature type="domain" description="Threonine/Serine exporter ThrE" evidence="9">
    <location>
        <begin position="6"/>
        <end position="133"/>
    </location>
</feature>
<evidence type="ECO:0000256" key="8">
    <source>
        <dbReference type="SAM" id="Phobius"/>
    </source>
</evidence>
<dbReference type="GO" id="GO:0015744">
    <property type="term" value="P:succinate transport"/>
    <property type="evidence" value="ECO:0007669"/>
    <property type="project" value="TreeGrafter"/>
</dbReference>
<protein>
    <recommendedName>
        <fullName evidence="9">Threonine/Serine exporter ThrE domain-containing protein</fullName>
    </recommendedName>
</protein>
<dbReference type="GO" id="GO:0005886">
    <property type="term" value="C:plasma membrane"/>
    <property type="evidence" value="ECO:0007669"/>
    <property type="project" value="UniProtKB-SubCell"/>
</dbReference>
<accession>A0A644UDI0</accession>
<evidence type="ECO:0000256" key="2">
    <source>
        <dbReference type="ARBA" id="ARBA00022475"/>
    </source>
</evidence>
<feature type="transmembrane region" description="Helical" evidence="8">
    <location>
        <begin position="77"/>
        <end position="98"/>
    </location>
</feature>
<evidence type="ECO:0000256" key="1">
    <source>
        <dbReference type="ARBA" id="ARBA00004651"/>
    </source>
</evidence>
<keyword evidence="5 8" id="KW-1133">Transmembrane helix</keyword>
<organism evidence="10">
    <name type="scientific">bioreactor metagenome</name>
    <dbReference type="NCBI Taxonomy" id="1076179"/>
    <lineage>
        <taxon>unclassified sequences</taxon>
        <taxon>metagenomes</taxon>
        <taxon>ecological metagenomes</taxon>
    </lineage>
</organism>
<keyword evidence="3" id="KW-0997">Cell inner membrane</keyword>
<evidence type="ECO:0000256" key="4">
    <source>
        <dbReference type="ARBA" id="ARBA00022692"/>
    </source>
</evidence>
<dbReference type="PANTHER" id="PTHR34390:SF1">
    <property type="entry name" value="SUCCINATE TRANSPORTER SUBUNIT YJJB-RELATED"/>
    <property type="match status" value="1"/>
</dbReference>